<accession>A0ABS0E8P9</accession>
<name>A0ABS0E8P9_9GAMM</name>
<evidence type="ECO:0000256" key="8">
    <source>
        <dbReference type="ARBA" id="ARBA00023136"/>
    </source>
</evidence>
<comment type="similarity">
    <text evidence="2 9">Belongs to the membrane fusion protein (MFP) (TC 8.A.1) family.</text>
</comment>
<keyword evidence="5 9" id="KW-0997">Cell inner membrane</keyword>
<dbReference type="EMBL" id="JADOBI010000008">
    <property type="protein sequence ID" value="MBF7981372.1"/>
    <property type="molecule type" value="Genomic_DNA"/>
</dbReference>
<evidence type="ECO:0000256" key="9">
    <source>
        <dbReference type="RuleBase" id="RU365093"/>
    </source>
</evidence>
<comment type="subcellular location">
    <subcellularLocation>
        <location evidence="1 9">Cell inner membrane</location>
        <topology evidence="1 9">Single-pass membrane protein</topology>
    </subcellularLocation>
</comment>
<dbReference type="RefSeq" id="WP_195815355.1">
    <property type="nucleotide sequence ID" value="NZ_JADOBI010000008.1"/>
</dbReference>
<evidence type="ECO:0000256" key="6">
    <source>
        <dbReference type="ARBA" id="ARBA00022692"/>
    </source>
</evidence>
<evidence type="ECO:0000256" key="2">
    <source>
        <dbReference type="ARBA" id="ARBA00009477"/>
    </source>
</evidence>
<evidence type="ECO:0000256" key="1">
    <source>
        <dbReference type="ARBA" id="ARBA00004377"/>
    </source>
</evidence>
<keyword evidence="6 9" id="KW-0812">Transmembrane</keyword>
<feature type="transmembrane region" description="Helical" evidence="9">
    <location>
        <begin position="21"/>
        <end position="39"/>
    </location>
</feature>
<protein>
    <recommendedName>
        <fullName evidence="9">Membrane fusion protein (MFP) family protein</fullName>
    </recommendedName>
</protein>
<evidence type="ECO:0000313" key="12">
    <source>
        <dbReference type="Proteomes" id="UP000636811"/>
    </source>
</evidence>
<organism evidence="11 12">
    <name type="scientific">Rahnella laticis</name>
    <dbReference type="NCBI Taxonomy" id="2787622"/>
    <lineage>
        <taxon>Bacteria</taxon>
        <taxon>Pseudomonadati</taxon>
        <taxon>Pseudomonadota</taxon>
        <taxon>Gammaproteobacteria</taxon>
        <taxon>Enterobacterales</taxon>
        <taxon>Yersiniaceae</taxon>
        <taxon>Rahnella</taxon>
    </lineage>
</organism>
<evidence type="ECO:0000313" key="11">
    <source>
        <dbReference type="EMBL" id="MBF7981372.1"/>
    </source>
</evidence>
<reference evidence="11 12" key="1">
    <citation type="submission" date="2020-11" db="EMBL/GenBank/DDBJ databases">
        <title>Taxonomic investigation of Rahnella strains.</title>
        <authorList>
            <person name="Lee S.D."/>
        </authorList>
    </citation>
    <scope>NUCLEOTIDE SEQUENCE [LARGE SCALE GENOMIC DNA]</scope>
    <source>
        <strain evidence="11 12">SAP-17</strain>
    </source>
</reference>
<keyword evidence="7 9" id="KW-1133">Transmembrane helix</keyword>
<dbReference type="NCBIfam" id="TIGR01843">
    <property type="entry name" value="type_I_hlyD"/>
    <property type="match status" value="1"/>
</dbReference>
<keyword evidence="3 9" id="KW-0813">Transport</keyword>
<dbReference type="PANTHER" id="PTHR30386">
    <property type="entry name" value="MEMBRANE FUSION SUBUNIT OF EMRAB-TOLC MULTIDRUG EFFLUX PUMP"/>
    <property type="match status" value="1"/>
</dbReference>
<keyword evidence="12" id="KW-1185">Reference proteome</keyword>
<evidence type="ECO:0000256" key="3">
    <source>
        <dbReference type="ARBA" id="ARBA00022448"/>
    </source>
</evidence>
<keyword evidence="4 9" id="KW-1003">Cell membrane</keyword>
<keyword evidence="8 9" id="KW-0472">Membrane</keyword>
<dbReference type="Gene3D" id="2.40.50.100">
    <property type="match status" value="1"/>
</dbReference>
<sequence>MKKPKLTTRQRAEKSLPRSTILVWSVSLMLLCFFLWANFYTLDEVTTGTGKVIPSSHEQIVQSLEGGIVHTIDVQEGQVVERGQRLAQLDRTKTESGVQESVARLHAALATAARLTAQINNTPLTFPAELDDEPELVKSETELYNSSRNSLEKQLSGLKQGVSLIRRELSMTTPLVKQGAASDVEVLRLQRQINEMESKATDLETQYNVRAGEELAKANAEIEAQRSVILGRKDSLNRLEFFSPVKGIVKNIDVNTVGGVIPPNGKLMTLVPIDDQMLVEAQISPRDVAFIHPGQKAKVKITAYDYSIYGSFDGEVTTISPDTIQDEVRRDVYYYRVNIKTHANYLENKHKEKFYIFPGMIATVDIKTGNKSILDYLLKPLNKMNEAMRER</sequence>
<dbReference type="SUPFAM" id="SSF111369">
    <property type="entry name" value="HlyD-like secretion proteins"/>
    <property type="match status" value="1"/>
</dbReference>
<evidence type="ECO:0000256" key="4">
    <source>
        <dbReference type="ARBA" id="ARBA00022475"/>
    </source>
</evidence>
<evidence type="ECO:0000256" key="5">
    <source>
        <dbReference type="ARBA" id="ARBA00022519"/>
    </source>
</evidence>
<evidence type="ECO:0000256" key="7">
    <source>
        <dbReference type="ARBA" id="ARBA00022989"/>
    </source>
</evidence>
<gene>
    <name evidence="11" type="ORF">IV433_18305</name>
</gene>
<dbReference type="Gene3D" id="2.40.30.170">
    <property type="match status" value="1"/>
</dbReference>
<comment type="caution">
    <text evidence="11">The sequence shown here is derived from an EMBL/GenBank/DDBJ whole genome shotgun (WGS) entry which is preliminary data.</text>
</comment>
<dbReference type="InterPro" id="IPR010129">
    <property type="entry name" value="T1SS_HlyD"/>
</dbReference>
<dbReference type="PANTHER" id="PTHR30386:SF26">
    <property type="entry name" value="TRANSPORT PROTEIN COMB"/>
    <property type="match status" value="1"/>
</dbReference>
<dbReference type="InterPro" id="IPR050739">
    <property type="entry name" value="MFP"/>
</dbReference>
<feature type="domain" description="AprE-like beta-barrel" evidence="10">
    <location>
        <begin position="277"/>
        <end position="369"/>
    </location>
</feature>
<dbReference type="Proteomes" id="UP000636811">
    <property type="component" value="Unassembled WGS sequence"/>
</dbReference>
<dbReference type="InterPro" id="IPR058982">
    <property type="entry name" value="Beta-barrel_AprE"/>
</dbReference>
<proteinExistence type="inferred from homology"/>
<dbReference type="Pfam" id="PF26002">
    <property type="entry name" value="Beta-barrel_AprE"/>
    <property type="match status" value="1"/>
</dbReference>
<dbReference type="PRINTS" id="PR01490">
    <property type="entry name" value="RTXTOXIND"/>
</dbReference>
<evidence type="ECO:0000259" key="10">
    <source>
        <dbReference type="Pfam" id="PF26002"/>
    </source>
</evidence>